<dbReference type="Proteomes" id="UP000252023">
    <property type="component" value="Chromosome"/>
</dbReference>
<dbReference type="Gene3D" id="2.40.420.20">
    <property type="match status" value="1"/>
</dbReference>
<dbReference type="InterPro" id="IPR058627">
    <property type="entry name" value="MdtA-like_C"/>
</dbReference>
<feature type="coiled-coil region" evidence="3">
    <location>
        <begin position="139"/>
        <end position="166"/>
    </location>
</feature>
<feature type="region of interest" description="Disordered" evidence="4">
    <location>
        <begin position="384"/>
        <end position="466"/>
    </location>
</feature>
<name>A0A344PGX9_9RHOB</name>
<feature type="signal peptide" evidence="5">
    <location>
        <begin position="1"/>
        <end position="26"/>
    </location>
</feature>
<keyword evidence="5" id="KW-0732">Signal</keyword>
<sequence>MFHRPIAAGLLALSLAGLAPGAPALAQVPGQMPPKQVGVVEMQLQPVPRIVTLPGRAVAGAEAAIRPRVSGMVTEILYDPAVPLKAGAPMFRLDATTYQSGVVTAEANVESAQAASTEADAAAGRAKRLLGSGSTRVQADSAQAAADQAAAQLRSAKAALDVAKAELGWTTITSPIDGFASVAAVSVGDLVTANQGEAMATVTRLDPIEVDILVPSVRLQSVIDDIESGRLKMNKTLNATLTLENGQTYKAKGELVAPGFSVSTTTGSVDNRFRFENPDRRLLPGMFLRGTIELGTTQAFLVSQSAATRDRIGELSVWVVEDGKVVQRKLKDDGSWNNNWIITDGLKAGDLVVADNLTGLTAGTAVQTLPVTYDEQGVVRAAQATPAGGAPAATPTDGAASPAAKAPAAVSTGTDAAASSGETNSSEAAAPASTHATDSAEAPAAPETDPAADAKPNGDAAAKPAE</sequence>
<dbReference type="EMBL" id="CP030918">
    <property type="protein sequence ID" value="AXC48634.1"/>
    <property type="molecule type" value="Genomic_DNA"/>
</dbReference>
<dbReference type="GO" id="GO:0046677">
    <property type="term" value="P:response to antibiotic"/>
    <property type="evidence" value="ECO:0007669"/>
    <property type="project" value="TreeGrafter"/>
</dbReference>
<evidence type="ECO:0000259" key="7">
    <source>
        <dbReference type="Pfam" id="PF25944"/>
    </source>
</evidence>
<dbReference type="GO" id="GO:0030313">
    <property type="term" value="C:cell envelope"/>
    <property type="evidence" value="ECO:0007669"/>
    <property type="project" value="UniProtKB-SubCell"/>
</dbReference>
<dbReference type="Gene3D" id="2.40.50.100">
    <property type="match status" value="1"/>
</dbReference>
<evidence type="ECO:0000256" key="1">
    <source>
        <dbReference type="ARBA" id="ARBA00004196"/>
    </source>
</evidence>
<dbReference type="Gene3D" id="1.10.287.470">
    <property type="entry name" value="Helix hairpin bin"/>
    <property type="match status" value="1"/>
</dbReference>
<gene>
    <name evidence="9" type="ORF">DRW48_02045</name>
</gene>
<dbReference type="AlphaFoldDB" id="A0A344PGX9"/>
<feature type="domain" description="Multidrug resistance protein MdtA-like barrel-sandwich hybrid" evidence="6">
    <location>
        <begin position="63"/>
        <end position="203"/>
    </location>
</feature>
<evidence type="ECO:0000256" key="2">
    <source>
        <dbReference type="ARBA" id="ARBA00009477"/>
    </source>
</evidence>
<keyword evidence="3" id="KW-0175">Coiled coil</keyword>
<evidence type="ECO:0000259" key="8">
    <source>
        <dbReference type="Pfam" id="PF25967"/>
    </source>
</evidence>
<feature type="domain" description="Multidrug resistance protein MdtA-like C-terminal permuted SH3" evidence="8">
    <location>
        <begin position="298"/>
        <end position="357"/>
    </location>
</feature>
<dbReference type="InterPro" id="IPR006143">
    <property type="entry name" value="RND_pump_MFP"/>
</dbReference>
<dbReference type="Pfam" id="PF25917">
    <property type="entry name" value="BSH_RND"/>
    <property type="match status" value="1"/>
</dbReference>
<dbReference type="SUPFAM" id="SSF111369">
    <property type="entry name" value="HlyD-like secretion proteins"/>
    <property type="match status" value="1"/>
</dbReference>
<dbReference type="GO" id="GO:0005886">
    <property type="term" value="C:plasma membrane"/>
    <property type="evidence" value="ECO:0007669"/>
    <property type="project" value="TreeGrafter"/>
</dbReference>
<dbReference type="KEGG" id="pars:DRW48_02045"/>
<evidence type="ECO:0000256" key="3">
    <source>
        <dbReference type="SAM" id="Coils"/>
    </source>
</evidence>
<evidence type="ECO:0000256" key="4">
    <source>
        <dbReference type="SAM" id="MobiDB-lite"/>
    </source>
</evidence>
<evidence type="ECO:0000313" key="10">
    <source>
        <dbReference type="Proteomes" id="UP000252023"/>
    </source>
</evidence>
<dbReference type="RefSeq" id="WP_114074953.1">
    <property type="nucleotide sequence ID" value="NZ_CP030918.1"/>
</dbReference>
<feature type="compositionally biased region" description="Low complexity" evidence="4">
    <location>
        <begin position="436"/>
        <end position="466"/>
    </location>
</feature>
<dbReference type="InterPro" id="IPR058626">
    <property type="entry name" value="MdtA-like_b-barrel"/>
</dbReference>
<evidence type="ECO:0000256" key="5">
    <source>
        <dbReference type="SAM" id="SignalP"/>
    </source>
</evidence>
<dbReference type="PANTHER" id="PTHR30158">
    <property type="entry name" value="ACRA/E-RELATED COMPONENT OF DRUG EFFLUX TRANSPORTER"/>
    <property type="match status" value="1"/>
</dbReference>
<comment type="subcellular location">
    <subcellularLocation>
        <location evidence="1">Cell envelope</location>
    </subcellularLocation>
</comment>
<reference evidence="10" key="1">
    <citation type="submission" date="2018-07" db="EMBL/GenBank/DDBJ databases">
        <title>Genome sequencing of Paracoccus sp. SC2-6.</title>
        <authorList>
            <person name="Heo J."/>
            <person name="Kim S.-J."/>
            <person name="Kwon S.-W."/>
        </authorList>
    </citation>
    <scope>NUCLEOTIDE SEQUENCE [LARGE SCALE GENOMIC DNA]</scope>
    <source>
        <strain evidence="10">SC2-6</strain>
    </source>
</reference>
<dbReference type="Pfam" id="PF25967">
    <property type="entry name" value="RND-MFP_C"/>
    <property type="match status" value="1"/>
</dbReference>
<dbReference type="GO" id="GO:0022857">
    <property type="term" value="F:transmembrane transporter activity"/>
    <property type="evidence" value="ECO:0007669"/>
    <property type="project" value="InterPro"/>
</dbReference>
<dbReference type="NCBIfam" id="TIGR01730">
    <property type="entry name" value="RND_mfp"/>
    <property type="match status" value="1"/>
</dbReference>
<feature type="compositionally biased region" description="Low complexity" evidence="4">
    <location>
        <begin position="384"/>
        <end position="409"/>
    </location>
</feature>
<keyword evidence="10" id="KW-1185">Reference proteome</keyword>
<feature type="chain" id="PRO_5016616262" evidence="5">
    <location>
        <begin position="27"/>
        <end position="466"/>
    </location>
</feature>
<dbReference type="Gene3D" id="2.40.30.170">
    <property type="match status" value="1"/>
</dbReference>
<organism evidence="9 10">
    <name type="scientific">Paracoccus suum</name>
    <dbReference type="NCBI Taxonomy" id="2259340"/>
    <lineage>
        <taxon>Bacteria</taxon>
        <taxon>Pseudomonadati</taxon>
        <taxon>Pseudomonadota</taxon>
        <taxon>Alphaproteobacteria</taxon>
        <taxon>Rhodobacterales</taxon>
        <taxon>Paracoccaceae</taxon>
        <taxon>Paracoccus</taxon>
    </lineage>
</organism>
<feature type="domain" description="Multidrug resistance protein MdtA-like beta-barrel" evidence="7">
    <location>
        <begin position="207"/>
        <end position="295"/>
    </location>
</feature>
<evidence type="ECO:0000259" key="6">
    <source>
        <dbReference type="Pfam" id="PF25917"/>
    </source>
</evidence>
<comment type="similarity">
    <text evidence="2">Belongs to the membrane fusion protein (MFP) (TC 8.A.1) family.</text>
</comment>
<evidence type="ECO:0000313" key="9">
    <source>
        <dbReference type="EMBL" id="AXC48634.1"/>
    </source>
</evidence>
<dbReference type="Pfam" id="PF25944">
    <property type="entry name" value="Beta-barrel_RND"/>
    <property type="match status" value="1"/>
</dbReference>
<proteinExistence type="inferred from homology"/>
<dbReference type="PANTHER" id="PTHR30158:SF3">
    <property type="entry name" value="MULTIDRUG EFFLUX PUMP SUBUNIT ACRA-RELATED"/>
    <property type="match status" value="1"/>
</dbReference>
<accession>A0A344PGX9</accession>
<dbReference type="InterPro" id="IPR058625">
    <property type="entry name" value="MdtA-like_BSH"/>
</dbReference>
<protein>
    <submittedName>
        <fullName evidence="9">Efflux RND transporter periplasmic adaptor subunit</fullName>
    </submittedName>
</protein>
<dbReference type="OrthoDB" id="7811737at2"/>